<dbReference type="PANTHER" id="PTHR36978:SF4">
    <property type="entry name" value="P-LOOP CONTAINING NUCLEOSIDE TRIPHOSPHATE HYDROLASE PROTEIN"/>
    <property type="match status" value="1"/>
</dbReference>
<dbReference type="PANTHER" id="PTHR36978">
    <property type="entry name" value="P-LOOP CONTAINING NUCLEOTIDE TRIPHOSPHATE HYDROLASE"/>
    <property type="match status" value="1"/>
</dbReference>
<proteinExistence type="predicted"/>
<dbReference type="InterPro" id="IPR040632">
    <property type="entry name" value="Sulfotransfer_4"/>
</dbReference>
<evidence type="ECO:0008006" key="3">
    <source>
        <dbReference type="Google" id="ProtNLM"/>
    </source>
</evidence>
<dbReference type="Pfam" id="PF17784">
    <property type="entry name" value="Sulfotransfer_4"/>
    <property type="match status" value="2"/>
</dbReference>
<name>A0A9Q9ER70_9PEZI</name>
<sequence>MAVESAPSQPVDLSSQLKHHEVTFNEVNNGQALPHPLSEDEKGIKQPMIDTNTIASAALPIKNGPVTKPPILCLGFARTGTASLAEALRILGHPNVHHGTSLGATDPMYEDLGRAADASFPVPTHIHRRTLHPCQLEPHLRQIRRRNRHSVLLRREPHRRISRRPSHLGRKGRRQMVPELEIRAKTYGRLRLKSRMILKLEAFSGLQGGTASQKFHDLYRKAKQAYVRHYKTVRESVKPELLLDFQFKDGWKPLCEFLGKEVPDVEFPRINDAASYREYIAGAEKEGFEVIKKRIMTGKKLAEQRSII</sequence>
<dbReference type="EMBL" id="CP099428">
    <property type="protein sequence ID" value="USW58263.1"/>
    <property type="molecule type" value="Genomic_DNA"/>
</dbReference>
<protein>
    <recommendedName>
        <fullName evidence="3">Sulfotransferase</fullName>
    </recommendedName>
</protein>
<evidence type="ECO:0000313" key="2">
    <source>
        <dbReference type="Proteomes" id="UP001056384"/>
    </source>
</evidence>
<reference evidence="1" key="1">
    <citation type="submission" date="2022-06" db="EMBL/GenBank/DDBJ databases">
        <title>Complete genome sequences of two strains of the flax pathogen Septoria linicola.</title>
        <authorList>
            <person name="Lapalu N."/>
            <person name="Simon A."/>
            <person name="Demenou B."/>
            <person name="Paumier D."/>
            <person name="Guillot M.-P."/>
            <person name="Gout L."/>
            <person name="Valade R."/>
        </authorList>
    </citation>
    <scope>NUCLEOTIDE SEQUENCE</scope>
    <source>
        <strain evidence="1">SE15195</strain>
    </source>
</reference>
<dbReference type="SUPFAM" id="SSF52540">
    <property type="entry name" value="P-loop containing nucleoside triphosphate hydrolases"/>
    <property type="match status" value="1"/>
</dbReference>
<evidence type="ECO:0000313" key="1">
    <source>
        <dbReference type="EMBL" id="USW58263.1"/>
    </source>
</evidence>
<dbReference type="Proteomes" id="UP001056384">
    <property type="component" value="Chromosome 11"/>
</dbReference>
<keyword evidence="2" id="KW-1185">Reference proteome</keyword>
<dbReference type="InterPro" id="IPR027417">
    <property type="entry name" value="P-loop_NTPase"/>
</dbReference>
<dbReference type="AlphaFoldDB" id="A0A9Q9ER70"/>
<dbReference type="Gene3D" id="3.40.50.300">
    <property type="entry name" value="P-loop containing nucleotide triphosphate hydrolases"/>
    <property type="match status" value="2"/>
</dbReference>
<organism evidence="1 2">
    <name type="scientific">Septoria linicola</name>
    <dbReference type="NCBI Taxonomy" id="215465"/>
    <lineage>
        <taxon>Eukaryota</taxon>
        <taxon>Fungi</taxon>
        <taxon>Dikarya</taxon>
        <taxon>Ascomycota</taxon>
        <taxon>Pezizomycotina</taxon>
        <taxon>Dothideomycetes</taxon>
        <taxon>Dothideomycetidae</taxon>
        <taxon>Mycosphaerellales</taxon>
        <taxon>Mycosphaerellaceae</taxon>
        <taxon>Septoria</taxon>
    </lineage>
</organism>
<gene>
    <name evidence="1" type="ORF">Slin15195_G115820</name>
</gene>
<accession>A0A9Q9ER70</accession>